<comment type="subcellular location">
    <subcellularLocation>
        <location evidence="2">Preautophagosomal structure membrane</location>
        <topology evidence="2">Peripheral membrane protein</topology>
    </subcellularLocation>
    <subcellularLocation>
        <location evidence="1">Vacuole membrane</location>
        <topology evidence="1">Peripheral membrane protein</topology>
    </subcellularLocation>
</comment>
<dbReference type="eggNOG" id="ENOG502RY86">
    <property type="taxonomic scope" value="Eukaryota"/>
</dbReference>
<keyword evidence="10" id="KW-0472">Membrane</keyword>
<gene>
    <name evidence="12" type="primary">KAFR0D02520</name>
    <name evidence="12" type="ORF">KAFR_0D02520</name>
</gene>
<dbReference type="STRING" id="1071382.H2AU49"/>
<dbReference type="InterPro" id="IPR023261">
    <property type="entry name" value="Autophagy-related_protein_14"/>
</dbReference>
<evidence type="ECO:0000256" key="4">
    <source>
        <dbReference type="ARBA" id="ARBA00013807"/>
    </source>
</evidence>
<proteinExistence type="inferred from homology"/>
<evidence type="ECO:0000256" key="3">
    <source>
        <dbReference type="ARBA" id="ARBA00009574"/>
    </source>
</evidence>
<sequence>MQCQICCTKKSQFYCNNCLNISPNLVLSKKFALIEIKNENEKLHFKINKILNFNQKNTTLLSSKFEKAAMLSSRRTNLKISCNIDLVAKRVQEKREKISQLKQKLECLKNKGELVEEVQERAHIRNEWEHKISQITSIVHKQRHAKLEMLRNWLLLRKRENSTELPYTISFQPIISVKNINKLPKFILSESISVIFKFFHIFSTFYLNLSLPYSLETKEDNLLDLCGKIVINSIYIARLFKQIPYRYSIDLRALLETYDIDGFFFSVMNFEKLDHLKLVKDEESNYTLNLKYTTRCILELLNGDAVQDSSQVIYDQDRWFVVK</sequence>
<keyword evidence="9 11" id="KW-0175">Coiled coil</keyword>
<evidence type="ECO:0000256" key="8">
    <source>
        <dbReference type="ARBA" id="ARBA00023006"/>
    </source>
</evidence>
<keyword evidence="13" id="KW-1185">Reference proteome</keyword>
<evidence type="ECO:0000313" key="13">
    <source>
        <dbReference type="Proteomes" id="UP000005220"/>
    </source>
</evidence>
<evidence type="ECO:0000256" key="5">
    <source>
        <dbReference type="ARBA" id="ARBA00022448"/>
    </source>
</evidence>
<dbReference type="GO" id="GO:0034045">
    <property type="term" value="C:phagophore assembly site membrane"/>
    <property type="evidence" value="ECO:0007669"/>
    <property type="project" value="UniProtKB-SubCell"/>
</dbReference>
<dbReference type="GO" id="GO:0015031">
    <property type="term" value="P:protein transport"/>
    <property type="evidence" value="ECO:0007669"/>
    <property type="project" value="UniProtKB-KW"/>
</dbReference>
<keyword evidence="5" id="KW-0813">Transport</keyword>
<evidence type="ECO:0000256" key="10">
    <source>
        <dbReference type="ARBA" id="ARBA00023136"/>
    </source>
</evidence>
<dbReference type="Pfam" id="PF10186">
    <property type="entry name" value="ATG14"/>
    <property type="match status" value="1"/>
</dbReference>
<keyword evidence="6" id="KW-0926">Vacuole</keyword>
<evidence type="ECO:0000256" key="11">
    <source>
        <dbReference type="SAM" id="Coils"/>
    </source>
</evidence>
<protein>
    <recommendedName>
        <fullName evidence="4">Autophagy-related protein 14</fullName>
    </recommendedName>
</protein>
<evidence type="ECO:0000256" key="1">
    <source>
        <dbReference type="ARBA" id="ARBA00004148"/>
    </source>
</evidence>
<comment type="similarity">
    <text evidence="3">Belongs to the ATG14 family.</text>
</comment>
<dbReference type="OrthoDB" id="4068791at2759"/>
<evidence type="ECO:0000256" key="2">
    <source>
        <dbReference type="ARBA" id="ARBA00004623"/>
    </source>
</evidence>
<evidence type="ECO:0000256" key="6">
    <source>
        <dbReference type="ARBA" id="ARBA00022554"/>
    </source>
</evidence>
<dbReference type="KEGG" id="kaf:KAFR_0D02520"/>
<dbReference type="GO" id="GO:0016236">
    <property type="term" value="P:macroautophagy"/>
    <property type="evidence" value="ECO:0007669"/>
    <property type="project" value="InterPro"/>
</dbReference>
<dbReference type="RefSeq" id="XP_003957034.1">
    <property type="nucleotide sequence ID" value="XM_003956985.1"/>
</dbReference>
<name>H2AU49_KAZAF</name>
<evidence type="ECO:0000256" key="7">
    <source>
        <dbReference type="ARBA" id="ARBA00022927"/>
    </source>
</evidence>
<feature type="coiled-coil region" evidence="11">
    <location>
        <begin position="84"/>
        <end position="118"/>
    </location>
</feature>
<dbReference type="Proteomes" id="UP000005220">
    <property type="component" value="Chromosome 4"/>
</dbReference>
<dbReference type="PRINTS" id="PR02030">
    <property type="entry name" value="AUTOPHGYRP14"/>
</dbReference>
<dbReference type="InterPro" id="IPR018791">
    <property type="entry name" value="UV_resistance/autophagy_Atg14"/>
</dbReference>
<dbReference type="GO" id="GO:0032991">
    <property type="term" value="C:protein-containing complex"/>
    <property type="evidence" value="ECO:0007669"/>
    <property type="project" value="UniProtKB-ARBA"/>
</dbReference>
<organism evidence="12 13">
    <name type="scientific">Kazachstania africana (strain ATCC 22294 / BCRC 22015 / CBS 2517 / CECT 1963 / NBRC 1671 / NRRL Y-8276)</name>
    <name type="common">Yeast</name>
    <name type="synonym">Kluyveromyces africanus</name>
    <dbReference type="NCBI Taxonomy" id="1071382"/>
    <lineage>
        <taxon>Eukaryota</taxon>
        <taxon>Fungi</taxon>
        <taxon>Dikarya</taxon>
        <taxon>Ascomycota</taxon>
        <taxon>Saccharomycotina</taxon>
        <taxon>Saccharomycetes</taxon>
        <taxon>Saccharomycetales</taxon>
        <taxon>Saccharomycetaceae</taxon>
        <taxon>Kazachstania</taxon>
    </lineage>
</organism>
<dbReference type="AlphaFoldDB" id="H2AU49"/>
<dbReference type="HOGENOM" id="CLU_069448_0_0_1"/>
<keyword evidence="7" id="KW-0653">Protein transport</keyword>
<accession>H2AU49</accession>
<evidence type="ECO:0000313" key="12">
    <source>
        <dbReference type="EMBL" id="CCF57899.1"/>
    </source>
</evidence>
<dbReference type="GeneID" id="13885857"/>
<dbReference type="GO" id="GO:0005774">
    <property type="term" value="C:vacuolar membrane"/>
    <property type="evidence" value="ECO:0007669"/>
    <property type="project" value="UniProtKB-SubCell"/>
</dbReference>
<keyword evidence="8" id="KW-0072">Autophagy</keyword>
<reference evidence="12 13" key="1">
    <citation type="journal article" date="2011" name="Proc. Natl. Acad. Sci. U.S.A.">
        <title>Evolutionary erosion of yeast sex chromosomes by mating-type switching accidents.</title>
        <authorList>
            <person name="Gordon J.L."/>
            <person name="Armisen D."/>
            <person name="Proux-Wera E."/>
            <person name="Oheigeartaigh S.S."/>
            <person name="Byrne K.P."/>
            <person name="Wolfe K.H."/>
        </authorList>
    </citation>
    <scope>NUCLEOTIDE SEQUENCE [LARGE SCALE GENOMIC DNA]</scope>
    <source>
        <strain evidence="13">ATCC 22294 / BCRC 22015 / CBS 2517 / CECT 1963 / NBRC 1671 / NRRL Y-8276</strain>
    </source>
</reference>
<dbReference type="FunCoup" id="H2AU49">
    <property type="interactions" value="73"/>
</dbReference>
<dbReference type="EMBL" id="HE650824">
    <property type="protein sequence ID" value="CCF57899.1"/>
    <property type="molecule type" value="Genomic_DNA"/>
</dbReference>
<evidence type="ECO:0000256" key="9">
    <source>
        <dbReference type="ARBA" id="ARBA00023054"/>
    </source>
</evidence>
<dbReference type="InParanoid" id="H2AU49"/>